<dbReference type="InterPro" id="IPR011990">
    <property type="entry name" value="TPR-like_helical_dom_sf"/>
</dbReference>
<dbReference type="SUPFAM" id="SSF53756">
    <property type="entry name" value="UDP-Glycosyltransferase/glycogen phosphorylase"/>
    <property type="match status" value="1"/>
</dbReference>
<evidence type="ECO:0000313" key="1">
    <source>
        <dbReference type="EMBL" id="SEE93559.1"/>
    </source>
</evidence>
<reference evidence="1" key="1">
    <citation type="submission" date="2016-10" db="EMBL/GenBank/DDBJ databases">
        <authorList>
            <person name="Varghese N."/>
            <person name="Submissions S."/>
        </authorList>
    </citation>
    <scope>NUCLEOTIDE SEQUENCE [LARGE SCALE GENOMIC DNA]</scope>
    <source>
        <strain evidence="1">LMG 25555</strain>
    </source>
</reference>
<dbReference type="Pfam" id="PF13374">
    <property type="entry name" value="TPR_10"/>
    <property type="match status" value="1"/>
</dbReference>
<dbReference type="Gene3D" id="1.25.40.10">
    <property type="entry name" value="Tetratricopeptide repeat domain"/>
    <property type="match status" value="1"/>
</dbReference>
<comment type="caution">
    <text evidence="1">The sequence shown here is derived from an EMBL/GenBank/DDBJ whole genome shotgun (WGS) entry which is preliminary data.</text>
</comment>
<keyword evidence="1" id="KW-0808">Transferase</keyword>
<dbReference type="GO" id="GO:0016740">
    <property type="term" value="F:transferase activity"/>
    <property type="evidence" value="ECO:0007669"/>
    <property type="project" value="UniProtKB-KW"/>
</dbReference>
<proteinExistence type="predicted"/>
<organism evidence="1 2">
    <name type="scientific">Pseudomonas deceptionensis</name>
    <dbReference type="NCBI Taxonomy" id="882211"/>
    <lineage>
        <taxon>Bacteria</taxon>
        <taxon>Pseudomonadati</taxon>
        <taxon>Pseudomonadota</taxon>
        <taxon>Gammaproteobacteria</taxon>
        <taxon>Pseudomonadales</taxon>
        <taxon>Pseudomonadaceae</taxon>
        <taxon>Pseudomonas</taxon>
    </lineage>
</organism>
<dbReference type="PANTHER" id="PTHR12526">
    <property type="entry name" value="GLYCOSYLTRANSFERASE"/>
    <property type="match status" value="1"/>
</dbReference>
<dbReference type="Pfam" id="PF20706">
    <property type="entry name" value="GT4-conflict"/>
    <property type="match status" value="1"/>
</dbReference>
<dbReference type="Gene3D" id="3.40.50.2000">
    <property type="entry name" value="Glycogen Phosphorylase B"/>
    <property type="match status" value="1"/>
</dbReference>
<dbReference type="InterPro" id="IPR027417">
    <property type="entry name" value="P-loop_NTPase"/>
</dbReference>
<keyword evidence="2" id="KW-1185">Reference proteome</keyword>
<dbReference type="SMART" id="SM00028">
    <property type="entry name" value="TPR"/>
    <property type="match status" value="2"/>
</dbReference>
<dbReference type="OrthoDB" id="9801609at2"/>
<dbReference type="SUPFAM" id="SSF52540">
    <property type="entry name" value="P-loop containing nucleoside triphosphate hydrolases"/>
    <property type="match status" value="1"/>
</dbReference>
<dbReference type="InterPro" id="IPR019734">
    <property type="entry name" value="TPR_rpt"/>
</dbReference>
<dbReference type="CDD" id="cd03801">
    <property type="entry name" value="GT4_PimA-like"/>
    <property type="match status" value="1"/>
</dbReference>
<evidence type="ECO:0000313" key="2">
    <source>
        <dbReference type="Proteomes" id="UP000183613"/>
    </source>
</evidence>
<gene>
    <name evidence="1" type="ORF">SAMN04489800_2938</name>
</gene>
<protein>
    <submittedName>
        <fullName evidence="1">Glycosyl transferases group 1</fullName>
    </submittedName>
</protein>
<dbReference type="SUPFAM" id="SSF48452">
    <property type="entry name" value="TPR-like"/>
    <property type="match status" value="2"/>
</dbReference>
<name>A0A1H5MW28_PSEDM</name>
<dbReference type="Proteomes" id="UP000183613">
    <property type="component" value="Unassembled WGS sequence"/>
</dbReference>
<dbReference type="RefSeq" id="WP_082136219.1">
    <property type="nucleotide sequence ID" value="NZ_FNUD01000002.1"/>
</dbReference>
<sequence>MNLPEKTMIAFSTRWGSQFGGINSFNQDLIGAFASAFYQRIVTVCVVLYATDVEIKSALAEQVLLVSLGRESEHTFSPDLEAAIWQALQVHKVPTLIDQTVWLGHDRITGAIACAASKARGGRSALIHHMSYSRYEAFAESSAIAKKKEVEQKQLFLSADVVLAVGPLLGDALADIRDALSVPVLIPGLPDIIVKTAPRNFKGFISGRLSEDAKRIKQAHLGVAAFASAIRQADENMGLPDVLRGENEPMLTLRGVDFEKSYCGQHAEAEIALIKFAEEYAGRAFNLHALPFTTDRQELFDDLRSASVAMMPSWHEGFGLVAWEAIAAGVPLIISNKSGAFRMLKEFEDGVYLSCVMHIDVAGSSSEPYFLPKDVSKLAQAIISVAKNSPEARQKAARLREVMSSKFTWANCARQVLNALGWTIEIEQEVLPSTTDSHIPSPLLPKQNINFLELPSPYWRPGSGLSDSRLLRAEEAIVPFDPKAEPFLESQLEWATSVQHPICVRLVTGAGGCGKTRLALELCRRMIGKGWQAGFLTGDCTPSQISQPINLLTLSGQPCCIVIDYAETRQPLLLTLLKLLLASKDALKVRILLLARDGGEWWGALSSKEPLCESLLDGPASSGPFPMPQLHDNELERQKAYRLAIHTFSRVLQINPPEHHPDLKGAHFSLPLYIQMAALMALRGERPKSAEALPRALVNHEKRYWSRALAELSREGSNLDRQAGYLMTLATLSNGIATVRSLEDVWKKIGEDKVSLKYLFRTLSPLYPDRQGLQGLRPDLIGEALVAQTLLGFNGPELLSILLNLGGSRVRQSCLTVLARLLRNRTDVSALVEDALVNNFLSCADDLVSVCVETPSPLPQIIERAFLRLPIARQWQVAGILSSRFRYGLFPLAGLAVLVAQSIVTKRAEQRSKKPTLDEARMHAEALAALALALMRQGNNMDALQASKQCLDISRELALIKPHVFKVDLATALNNHANRLAALGLTEDALAINEQSLSVYQELMLSDPEGVKHEMATALGNFANFSDDLGYSEEALKAAKKALAIYQEFPEPKSKKLMYDMAVSLSNQATYLVGMGLAEDAVKVSRQGLKIAFDLEKNKPERYRPMLASSIANHIVHLAAYGEFEEAASKANDVFTIFMDLSKYKLERYKFEQENARIMVFFWSWLASGILTAPLLNDGVPEIGDERKQRSLNFSHFFVVACLTGSQEAVQCALVQWGTLDVSQRQSHKGAFFIMAAASEQNNSPSESAVNWREEFKCYRDQCQGRLPAWLVEVARRRGLVL</sequence>
<dbReference type="EMBL" id="FNUD01000002">
    <property type="protein sequence ID" value="SEE93559.1"/>
    <property type="molecule type" value="Genomic_DNA"/>
</dbReference>
<accession>A0A1H5MW28</accession>